<keyword evidence="7" id="KW-1185">Reference proteome</keyword>
<comment type="caution">
    <text evidence="6">The sequence shown here is derived from an EMBL/GenBank/DDBJ whole genome shotgun (WGS) entry which is preliminary data.</text>
</comment>
<keyword evidence="4" id="KW-0732">Signal</keyword>
<dbReference type="PROSITE" id="PS52035">
    <property type="entry name" value="PEPTIDASE_M14"/>
    <property type="match status" value="1"/>
</dbReference>
<dbReference type="SUPFAM" id="SSF53187">
    <property type="entry name" value="Zn-dependent exopeptidases"/>
    <property type="match status" value="1"/>
</dbReference>
<organism evidence="6 7">
    <name type="scientific">Gossypium harknessii</name>
    <dbReference type="NCBI Taxonomy" id="34285"/>
    <lineage>
        <taxon>Eukaryota</taxon>
        <taxon>Viridiplantae</taxon>
        <taxon>Streptophyta</taxon>
        <taxon>Embryophyta</taxon>
        <taxon>Tracheophyta</taxon>
        <taxon>Spermatophyta</taxon>
        <taxon>Magnoliopsida</taxon>
        <taxon>eudicotyledons</taxon>
        <taxon>Gunneridae</taxon>
        <taxon>Pentapetalae</taxon>
        <taxon>rosids</taxon>
        <taxon>malvids</taxon>
        <taxon>Malvales</taxon>
        <taxon>Malvaceae</taxon>
        <taxon>Malvoideae</taxon>
        <taxon>Gossypium</taxon>
    </lineage>
</organism>
<feature type="non-terminal residue" evidence="6">
    <location>
        <position position="1"/>
    </location>
</feature>
<evidence type="ECO:0000259" key="5">
    <source>
        <dbReference type="PROSITE" id="PS52035"/>
    </source>
</evidence>
<proteinExistence type="inferred from homology"/>
<dbReference type="GO" id="GO:0006508">
    <property type="term" value="P:proteolysis"/>
    <property type="evidence" value="ECO:0007669"/>
    <property type="project" value="InterPro"/>
</dbReference>
<sequence>MGGSFLLFSYLLSVFASLPSFSVVKADSDLTRPSFTPINRDLYHSSDDLIEQIKSLVHRHPDKLTVETIKAGNKGYTSEITVVTYCQSREETDDKSKFRILLLIYDLRLVIAGVLDRLFIVFQSFGQHGRELITSELALRILSILSEEQFLPKMDRASLNGTLENVVIKVVPMENLNGRKLVEAGNLCERRNGRGVDLNRNWSVDWGKKEKDYDPYEENPGIAPFSEPETQIMRKLAISFDPHIWVNVHSGME</sequence>
<evidence type="ECO:0000256" key="4">
    <source>
        <dbReference type="SAM" id="SignalP"/>
    </source>
</evidence>
<dbReference type="GO" id="GO:0005615">
    <property type="term" value="C:extracellular space"/>
    <property type="evidence" value="ECO:0007669"/>
    <property type="project" value="TreeGrafter"/>
</dbReference>
<evidence type="ECO:0000313" key="7">
    <source>
        <dbReference type="Proteomes" id="UP000593560"/>
    </source>
</evidence>
<comment type="similarity">
    <text evidence="2 3">Belongs to the peptidase M14 family.</text>
</comment>
<protein>
    <recommendedName>
        <fullName evidence="5">Peptidase M14 domain-containing protein</fullName>
    </recommendedName>
</protein>
<dbReference type="OrthoDB" id="3626597at2759"/>
<evidence type="ECO:0000313" key="6">
    <source>
        <dbReference type="EMBL" id="MBA0818420.1"/>
    </source>
</evidence>
<dbReference type="AlphaFoldDB" id="A0A7J9I8M8"/>
<dbReference type="GO" id="GO:0004181">
    <property type="term" value="F:metallocarboxypeptidase activity"/>
    <property type="evidence" value="ECO:0007669"/>
    <property type="project" value="InterPro"/>
</dbReference>
<dbReference type="Gene3D" id="3.40.630.10">
    <property type="entry name" value="Zn peptidases"/>
    <property type="match status" value="1"/>
</dbReference>
<gene>
    <name evidence="6" type="ORF">Gohar_019418</name>
</gene>
<dbReference type="PANTHER" id="PTHR11705">
    <property type="entry name" value="PROTEASE FAMILY M14 CARBOXYPEPTIDASE A,B"/>
    <property type="match status" value="1"/>
</dbReference>
<feature type="signal peptide" evidence="4">
    <location>
        <begin position="1"/>
        <end position="26"/>
    </location>
</feature>
<evidence type="ECO:0000256" key="2">
    <source>
        <dbReference type="ARBA" id="ARBA00005988"/>
    </source>
</evidence>
<dbReference type="EMBL" id="JABFAD010282349">
    <property type="protein sequence ID" value="MBA0818420.1"/>
    <property type="molecule type" value="Genomic_DNA"/>
</dbReference>
<reference evidence="6 7" key="1">
    <citation type="journal article" date="2019" name="Genome Biol. Evol.">
        <title>Insights into the evolution of the New World diploid cottons (Gossypium, subgenus Houzingenia) based on genome sequencing.</title>
        <authorList>
            <person name="Grover C.E."/>
            <person name="Arick M.A. 2nd"/>
            <person name="Thrash A."/>
            <person name="Conover J.L."/>
            <person name="Sanders W.S."/>
            <person name="Peterson D.G."/>
            <person name="Frelichowski J.E."/>
            <person name="Scheffler J.A."/>
            <person name="Scheffler B.E."/>
            <person name="Wendel J.F."/>
        </authorList>
    </citation>
    <scope>NUCLEOTIDE SEQUENCE [LARGE SCALE GENOMIC DNA]</scope>
    <source>
        <strain evidence="6">0</strain>
        <tissue evidence="6">Leaf</tissue>
    </source>
</reference>
<dbReference type="GO" id="GO:0008270">
    <property type="term" value="F:zinc ion binding"/>
    <property type="evidence" value="ECO:0007669"/>
    <property type="project" value="InterPro"/>
</dbReference>
<feature type="domain" description="Peptidase M14" evidence="5">
    <location>
        <begin position="42"/>
        <end position="253"/>
    </location>
</feature>
<dbReference type="Pfam" id="PF00246">
    <property type="entry name" value="Peptidase_M14"/>
    <property type="match status" value="1"/>
</dbReference>
<name>A0A7J9I8M8_9ROSI</name>
<feature type="chain" id="PRO_5029875589" description="Peptidase M14 domain-containing protein" evidence="4">
    <location>
        <begin position="27"/>
        <end position="253"/>
    </location>
</feature>
<dbReference type="SMART" id="SM00631">
    <property type="entry name" value="Zn_pept"/>
    <property type="match status" value="1"/>
</dbReference>
<dbReference type="PANTHER" id="PTHR11705:SF119">
    <property type="entry name" value="OS02G0119300 PROTEIN"/>
    <property type="match status" value="1"/>
</dbReference>
<evidence type="ECO:0000256" key="3">
    <source>
        <dbReference type="PROSITE-ProRule" id="PRU01379"/>
    </source>
</evidence>
<evidence type="ECO:0000256" key="1">
    <source>
        <dbReference type="ARBA" id="ARBA00001947"/>
    </source>
</evidence>
<comment type="cofactor">
    <cofactor evidence="1">
        <name>Zn(2+)</name>
        <dbReference type="ChEBI" id="CHEBI:29105"/>
    </cofactor>
</comment>
<dbReference type="InterPro" id="IPR000834">
    <property type="entry name" value="Peptidase_M14"/>
</dbReference>
<comment type="caution">
    <text evidence="3">Lacks conserved residue(s) required for the propagation of feature annotation.</text>
</comment>
<accession>A0A7J9I8M8</accession>
<dbReference type="Proteomes" id="UP000593560">
    <property type="component" value="Unassembled WGS sequence"/>
</dbReference>